<name>A0A979FG38_HYAAZ</name>
<reference evidence="3" key="1">
    <citation type="submission" date="2025-08" db="UniProtKB">
        <authorList>
            <consortium name="RefSeq"/>
        </authorList>
    </citation>
    <scope>IDENTIFICATION</scope>
    <source>
        <tissue evidence="3">Whole organism</tissue>
    </source>
</reference>
<dbReference type="Proteomes" id="UP000694843">
    <property type="component" value="Unplaced"/>
</dbReference>
<feature type="compositionally biased region" description="Polar residues" evidence="1">
    <location>
        <begin position="11"/>
        <end position="23"/>
    </location>
</feature>
<sequence length="141" mass="14885">MCRSMDATELYHSTQDLSASEDSSGGGMTTSVLVPGASARRRTRTATQDLTRSPPTPPSPAAEDAPQGPSKGPPRRRGRSETARPRPKSMINTGEVRAAYMSAGEAGRRPRLHTLSGGRPAAIVAKPAALDIPATGEYRFI</sequence>
<evidence type="ECO:0000313" key="2">
    <source>
        <dbReference type="Proteomes" id="UP000694843"/>
    </source>
</evidence>
<gene>
    <name evidence="3" type="primary">LOC108665801</name>
</gene>
<dbReference type="AlphaFoldDB" id="A0A979FG38"/>
<evidence type="ECO:0000313" key="3">
    <source>
        <dbReference type="RefSeq" id="XP_047735566.1"/>
    </source>
</evidence>
<keyword evidence="2" id="KW-1185">Reference proteome</keyword>
<dbReference type="RefSeq" id="XP_047735566.1">
    <property type="nucleotide sequence ID" value="XM_047879610.1"/>
</dbReference>
<evidence type="ECO:0000256" key="1">
    <source>
        <dbReference type="SAM" id="MobiDB-lite"/>
    </source>
</evidence>
<accession>A0A979FG38</accession>
<dbReference type="OrthoDB" id="10604556at2759"/>
<dbReference type="KEGG" id="hazt:108665801"/>
<feature type="compositionally biased region" description="Low complexity" evidence="1">
    <location>
        <begin position="61"/>
        <end position="70"/>
    </location>
</feature>
<proteinExistence type="predicted"/>
<protein>
    <submittedName>
        <fullName evidence="3">Uncharacterized protein LOC108665801</fullName>
    </submittedName>
</protein>
<feature type="region of interest" description="Disordered" evidence="1">
    <location>
        <begin position="1"/>
        <end position="94"/>
    </location>
</feature>
<dbReference type="GeneID" id="108665801"/>
<organism evidence="2 3">
    <name type="scientific">Hyalella azteca</name>
    <name type="common">Amphipod</name>
    <dbReference type="NCBI Taxonomy" id="294128"/>
    <lineage>
        <taxon>Eukaryota</taxon>
        <taxon>Metazoa</taxon>
        <taxon>Ecdysozoa</taxon>
        <taxon>Arthropoda</taxon>
        <taxon>Crustacea</taxon>
        <taxon>Multicrustacea</taxon>
        <taxon>Malacostraca</taxon>
        <taxon>Eumalacostraca</taxon>
        <taxon>Peracarida</taxon>
        <taxon>Amphipoda</taxon>
        <taxon>Senticaudata</taxon>
        <taxon>Talitrida</taxon>
        <taxon>Talitroidea</taxon>
        <taxon>Hyalellidae</taxon>
        <taxon>Hyalella</taxon>
    </lineage>
</organism>